<evidence type="ECO:0000313" key="2">
    <source>
        <dbReference type="EMBL" id="MCF2946951.1"/>
    </source>
</evidence>
<dbReference type="PROSITE" id="PS51257">
    <property type="entry name" value="PROKAR_LIPOPROTEIN"/>
    <property type="match status" value="1"/>
</dbReference>
<proteinExistence type="predicted"/>
<evidence type="ECO:0000313" key="3">
    <source>
        <dbReference type="Proteomes" id="UP001521137"/>
    </source>
</evidence>
<keyword evidence="3" id="KW-1185">Reference proteome</keyword>
<dbReference type="Proteomes" id="UP001521137">
    <property type="component" value="Unassembled WGS sequence"/>
</dbReference>
<reference evidence="2 3" key="1">
    <citation type="submission" date="2022-01" db="EMBL/GenBank/DDBJ databases">
        <title>Paraglaciecola sp. G1-23.</title>
        <authorList>
            <person name="Jin M.S."/>
            <person name="Han D.M."/>
            <person name="Kim H.M."/>
            <person name="Jeon C.O."/>
        </authorList>
    </citation>
    <scope>NUCLEOTIDE SEQUENCE [LARGE SCALE GENOMIC DNA]</scope>
    <source>
        <strain evidence="2 3">G1-23</strain>
    </source>
</reference>
<dbReference type="NCBIfam" id="TIGR01965">
    <property type="entry name" value="VCBS_repeat"/>
    <property type="match status" value="3"/>
</dbReference>
<organism evidence="2 3">
    <name type="scientific">Paraglaciecola algarum</name>
    <dbReference type="NCBI Taxonomy" id="3050085"/>
    <lineage>
        <taxon>Bacteria</taxon>
        <taxon>Pseudomonadati</taxon>
        <taxon>Pseudomonadota</taxon>
        <taxon>Gammaproteobacteria</taxon>
        <taxon>Alteromonadales</taxon>
        <taxon>Alteromonadaceae</taxon>
        <taxon>Paraglaciecola</taxon>
    </lineage>
</organism>
<protein>
    <submittedName>
        <fullName evidence="2">VCBS domain-containing protein</fullName>
    </submittedName>
</protein>
<dbReference type="RefSeq" id="WP_235310468.1">
    <property type="nucleotide sequence ID" value="NZ_JAKGAS010000001.1"/>
</dbReference>
<dbReference type="Gene3D" id="2.60.40.10">
    <property type="entry name" value="Immunoglobulins"/>
    <property type="match status" value="3"/>
</dbReference>
<dbReference type="InterPro" id="IPR013320">
    <property type="entry name" value="ConA-like_dom_sf"/>
</dbReference>
<sequence length="589" mass="62581">MNKTFLALSMIAALSSCGSDDEKTVPAAAPDISGDFSGVVTKAANPSGTLKVNDVNPGESLMYPAEITGEFGTFTINAAGEWEYTLDNSNEQVVALVSSDMASLLEEPFSVKTADGTTTAVNITIDGIDVPAVFSGALTFSVFYDDGSKSAIVRVGDANPAEAFFTPEQNPTAMYGAVTFDADTGEWAYDLDETLADVKALNYVEETDTPPTLEDSFFISSLDGTEQSVVITIKGSQLVPADIDGIPGTADIEPVEGEEPILNPDVEVNINAPEAQGMLTITDPNFDEERFEVVENMTSTYGTYSIDESGAWTYTLNGDLDVIKDHKGDGVILPDALIDELVVSSVDGTDAIIPIMINPLVGGNLAGHFGGADGKDAKWSIDVKELTDIQGKASFVMQYPDTSTKDAKLVFSGRTWKGKELHRVYLALTVRANGELRLNNETGNGKYHSLNEKVVQGTPFLVEFTWDSSGGTPAQVSLAIDGTPISSDAMTFNADNTFASMTVGAGLQNEGVGYFDIQTKGGSPVIIDDFTLYSDVAGTTEVYSETFESADDNDILEGTAFVHERLYRAGSNGSTTNSESTAVPLTKPE</sequence>
<accession>A0ABS9D218</accession>
<gene>
    <name evidence="2" type="ORF">L0668_02455</name>
</gene>
<evidence type="ECO:0000256" key="1">
    <source>
        <dbReference type="SAM" id="MobiDB-lite"/>
    </source>
</evidence>
<dbReference type="InterPro" id="IPR013783">
    <property type="entry name" value="Ig-like_fold"/>
</dbReference>
<dbReference type="SUPFAM" id="SSF49899">
    <property type="entry name" value="Concanavalin A-like lectins/glucanases"/>
    <property type="match status" value="1"/>
</dbReference>
<feature type="compositionally biased region" description="Low complexity" evidence="1">
    <location>
        <begin position="570"/>
        <end position="581"/>
    </location>
</feature>
<feature type="region of interest" description="Disordered" evidence="1">
    <location>
        <begin position="570"/>
        <end position="589"/>
    </location>
</feature>
<dbReference type="InterPro" id="IPR010221">
    <property type="entry name" value="VCBS_dom"/>
</dbReference>
<dbReference type="EMBL" id="JAKGAS010000001">
    <property type="protein sequence ID" value="MCF2946951.1"/>
    <property type="molecule type" value="Genomic_DNA"/>
</dbReference>
<name>A0ABS9D218_9ALTE</name>
<comment type="caution">
    <text evidence="2">The sequence shown here is derived from an EMBL/GenBank/DDBJ whole genome shotgun (WGS) entry which is preliminary data.</text>
</comment>